<accession>A0A448YIJ8</accession>
<evidence type="ECO:0000313" key="2">
    <source>
        <dbReference type="Proteomes" id="UP000290900"/>
    </source>
</evidence>
<dbReference type="Proteomes" id="UP000290900">
    <property type="component" value="Unassembled WGS sequence"/>
</dbReference>
<dbReference type="GO" id="GO:0046982">
    <property type="term" value="F:protein heterodimerization activity"/>
    <property type="evidence" value="ECO:0007669"/>
    <property type="project" value="InterPro"/>
</dbReference>
<protein>
    <submittedName>
        <fullName evidence="1">DEKNAAC101618</fullName>
    </submittedName>
</protein>
<dbReference type="Gene3D" id="1.10.20.10">
    <property type="entry name" value="Histone, subunit A"/>
    <property type="match status" value="1"/>
</dbReference>
<evidence type="ECO:0000313" key="1">
    <source>
        <dbReference type="EMBL" id="VEU20711.1"/>
    </source>
</evidence>
<keyword evidence="2" id="KW-1185">Reference proteome</keyword>
<dbReference type="AlphaFoldDB" id="A0A448YIJ8"/>
<sequence length="77" mass="9133">MPSIHNRASRKHKKLIGRRSKVRIQRNVDLLMYLNYLRFVNALVVKANELCDKDSSSEILPKHLEEAKREVMKRFRG</sequence>
<gene>
    <name evidence="1" type="ORF">BRENAR_LOCUS1446</name>
</gene>
<dbReference type="OrthoDB" id="2543597at2759"/>
<dbReference type="InterPro" id="IPR009072">
    <property type="entry name" value="Histone-fold"/>
</dbReference>
<name>A0A448YIJ8_BRENA</name>
<dbReference type="EMBL" id="CAACVR010000006">
    <property type="protein sequence ID" value="VEU20711.1"/>
    <property type="molecule type" value="Genomic_DNA"/>
</dbReference>
<proteinExistence type="predicted"/>
<dbReference type="InParanoid" id="A0A448YIJ8"/>
<reference evidence="1 2" key="1">
    <citation type="submission" date="2018-12" db="EMBL/GenBank/DDBJ databases">
        <authorList>
            <person name="Tiukova I."/>
            <person name="Dainat J."/>
        </authorList>
    </citation>
    <scope>NUCLEOTIDE SEQUENCE [LARGE SCALE GENOMIC DNA]</scope>
</reference>
<organism evidence="1 2">
    <name type="scientific">Brettanomyces naardenensis</name>
    <name type="common">Yeast</name>
    <dbReference type="NCBI Taxonomy" id="13370"/>
    <lineage>
        <taxon>Eukaryota</taxon>
        <taxon>Fungi</taxon>
        <taxon>Dikarya</taxon>
        <taxon>Ascomycota</taxon>
        <taxon>Saccharomycotina</taxon>
        <taxon>Pichiomycetes</taxon>
        <taxon>Pichiales</taxon>
        <taxon>Pichiaceae</taxon>
        <taxon>Brettanomyces</taxon>
    </lineage>
</organism>